<keyword evidence="2" id="KW-1185">Reference proteome</keyword>
<accession>A0ABP7CSN3</accession>
<comment type="caution">
    <text evidence="1">The sequence shown here is derived from an EMBL/GenBank/DDBJ whole genome shotgun (WGS) entry which is preliminary data.</text>
</comment>
<sequence>MRAGLGTSVSRGRSVIGGAFPGDRGGYAESVLVKIGPYAASGGVQTGAARLYREQYRPRVIESLLLVTMAKLA</sequence>
<evidence type="ECO:0000313" key="2">
    <source>
        <dbReference type="Proteomes" id="UP001500902"/>
    </source>
</evidence>
<proteinExistence type="predicted"/>
<dbReference type="EMBL" id="BAAAZP010000143">
    <property type="protein sequence ID" value="GAA3694651.1"/>
    <property type="molecule type" value="Genomic_DNA"/>
</dbReference>
<gene>
    <name evidence="1" type="ORF">GCM10022224_070290</name>
</gene>
<evidence type="ECO:0000313" key="1">
    <source>
        <dbReference type="EMBL" id="GAA3694651.1"/>
    </source>
</evidence>
<reference evidence="2" key="1">
    <citation type="journal article" date="2019" name="Int. J. Syst. Evol. Microbiol.">
        <title>The Global Catalogue of Microorganisms (GCM) 10K type strain sequencing project: providing services to taxonomists for standard genome sequencing and annotation.</title>
        <authorList>
            <consortium name="The Broad Institute Genomics Platform"/>
            <consortium name="The Broad Institute Genome Sequencing Center for Infectious Disease"/>
            <person name="Wu L."/>
            <person name="Ma J."/>
        </authorList>
    </citation>
    <scope>NUCLEOTIDE SEQUENCE [LARGE SCALE GENOMIC DNA]</scope>
    <source>
        <strain evidence="2">JCM 16904</strain>
    </source>
</reference>
<organism evidence="1 2">
    <name type="scientific">Nonomuraea antimicrobica</name>
    <dbReference type="NCBI Taxonomy" id="561173"/>
    <lineage>
        <taxon>Bacteria</taxon>
        <taxon>Bacillati</taxon>
        <taxon>Actinomycetota</taxon>
        <taxon>Actinomycetes</taxon>
        <taxon>Streptosporangiales</taxon>
        <taxon>Streptosporangiaceae</taxon>
        <taxon>Nonomuraea</taxon>
    </lineage>
</organism>
<protein>
    <submittedName>
        <fullName evidence="1">Uncharacterized protein</fullName>
    </submittedName>
</protein>
<name>A0ABP7CSN3_9ACTN</name>
<dbReference type="Proteomes" id="UP001500902">
    <property type="component" value="Unassembled WGS sequence"/>
</dbReference>